<dbReference type="Proteomes" id="UP000188181">
    <property type="component" value="Chromosome"/>
</dbReference>
<evidence type="ECO:0000256" key="2">
    <source>
        <dbReference type="ARBA" id="ARBA00006980"/>
    </source>
</evidence>
<dbReference type="PROSITE" id="PS00875">
    <property type="entry name" value="T2SP_D"/>
    <property type="match status" value="1"/>
</dbReference>
<feature type="domain" description="NolW-like" evidence="13">
    <location>
        <begin position="225"/>
        <end position="330"/>
    </location>
</feature>
<dbReference type="InterPro" id="IPR004845">
    <property type="entry name" value="T2SS_GspD_CS"/>
</dbReference>
<dbReference type="EMBL" id="CP019646">
    <property type="protein sequence ID" value="AQQ71380.1"/>
    <property type="molecule type" value="Genomic_DNA"/>
</dbReference>
<evidence type="ECO:0000256" key="1">
    <source>
        <dbReference type="ARBA" id="ARBA00004442"/>
    </source>
</evidence>
<dbReference type="NCBIfam" id="TIGR02517">
    <property type="entry name" value="type_II_gspD"/>
    <property type="match status" value="1"/>
</dbReference>
<dbReference type="Pfam" id="PF03958">
    <property type="entry name" value="Secretin_N"/>
    <property type="match status" value="3"/>
</dbReference>
<dbReference type="GO" id="GO:0015628">
    <property type="term" value="P:protein secretion by the type II secretion system"/>
    <property type="evidence" value="ECO:0007669"/>
    <property type="project" value="InterPro"/>
</dbReference>
<dbReference type="InterPro" id="IPR001775">
    <property type="entry name" value="GspD/PilQ"/>
</dbReference>
<protein>
    <submittedName>
        <fullName evidence="14">Putative general secretion pathway protein D</fullName>
    </submittedName>
</protein>
<accession>A0A1Q2MFD3</accession>
<sequence precursor="true">MHKKEKTKSYRNNLLAASCHAAQGLCFNRLAALILLLLSVLVSLPAAAQDTPSLTDKQIILNFRDVPLGDVLDYLSEQAGLIVVSDVAMDTRVTIISKNPLSIDEAVSLIDTVLKDSYLAAVRTQRTLRIVSIEQARYMNLPVSSGSDPAAVVGGDNVITHIIPIRYANAVNLREDLSSLLPDYAVLSANEASNSLIITDTSANVKRLIEIVRAVDTQMSSVADVRVFHLVYADAEDTADLVNRVFEQEQARSTNRDSTNPFQRMMNFGRGGSSPRDSSRGSNGGQSTGNTNVRITAAADRSSNSVVISAPNDTMDVIAEIIKELDSNPESEQMIFVYTLKNAQAPNIKKVLNNLFEELKDLKNQASGRNNNVGRGSSSSRSAGSDLSEDFYVEADADTNSLLIMTSQKNYAKIEPVLDELDKIVPQVLIKVLIAEVTTSDGLDLGTEFSVLNMRSSGGETLFGTEFLPDNMNGFMTRTLEGDLDFTIRALQEIGDLNVLSRPYILTSNNQKATITVGQEVPFVTDTRVTETGQTINSISYEDIGIILEVTPTINNESLVIMDVKPEISTMTGETVLISDNVEAAVYAKRSTNSRVAVANGQTIVIGGLMQDKDTDTIEKVPLLGDIPLLGLLFQRNRTKTEKTELLIFLTPLVAQSGEDLENISNQESSRSKILNDPQKYPSLQEHMNNMQSPVETH</sequence>
<evidence type="ECO:0000256" key="8">
    <source>
        <dbReference type="ARBA" id="ARBA00023237"/>
    </source>
</evidence>
<feature type="chain" id="PRO_5010239268" evidence="11">
    <location>
        <begin position="49"/>
        <end position="698"/>
    </location>
</feature>
<evidence type="ECO:0000313" key="14">
    <source>
        <dbReference type="EMBL" id="AQQ71380.1"/>
    </source>
</evidence>
<dbReference type="RefSeq" id="WP_146683563.1">
    <property type="nucleotide sequence ID" value="NZ_CP019646.1"/>
</dbReference>
<name>A0A1Q2MFD3_9BACT</name>
<dbReference type="PANTHER" id="PTHR30332">
    <property type="entry name" value="PROBABLE GENERAL SECRETION PATHWAY PROTEIN D"/>
    <property type="match status" value="1"/>
</dbReference>
<dbReference type="InterPro" id="IPR038591">
    <property type="entry name" value="NolW-like_sf"/>
</dbReference>
<dbReference type="STRING" id="1851148.SMSP2_01753"/>
<dbReference type="PANTHER" id="PTHR30332:SF24">
    <property type="entry name" value="SECRETIN GSPD-RELATED"/>
    <property type="match status" value="1"/>
</dbReference>
<feature type="compositionally biased region" description="Polar residues" evidence="10">
    <location>
        <begin position="686"/>
        <end position="698"/>
    </location>
</feature>
<dbReference type="PRINTS" id="PR00811">
    <property type="entry name" value="BCTERIALGSPD"/>
</dbReference>
<feature type="region of interest" description="Disordered" evidence="10">
    <location>
        <begin position="366"/>
        <end position="385"/>
    </location>
</feature>
<evidence type="ECO:0000256" key="5">
    <source>
        <dbReference type="ARBA" id="ARBA00022729"/>
    </source>
</evidence>
<evidence type="ECO:0000256" key="11">
    <source>
        <dbReference type="SAM" id="SignalP"/>
    </source>
</evidence>
<keyword evidence="8" id="KW-0998">Cell outer membrane</keyword>
<dbReference type="InterPro" id="IPR013356">
    <property type="entry name" value="T2SS_GspD"/>
</dbReference>
<keyword evidence="5 11" id="KW-0732">Signal</keyword>
<dbReference type="Pfam" id="PF00263">
    <property type="entry name" value="Secretin"/>
    <property type="match status" value="1"/>
</dbReference>
<dbReference type="InterPro" id="IPR050810">
    <property type="entry name" value="Bact_Secretion_Sys_Channel"/>
</dbReference>
<evidence type="ECO:0000256" key="6">
    <source>
        <dbReference type="ARBA" id="ARBA00022927"/>
    </source>
</evidence>
<keyword evidence="15" id="KW-1185">Reference proteome</keyword>
<dbReference type="InterPro" id="IPR004846">
    <property type="entry name" value="T2SS/T3SS_dom"/>
</dbReference>
<dbReference type="AlphaFoldDB" id="A0A1Q2MFD3"/>
<gene>
    <name evidence="14" type="primary">gspD_1</name>
    <name evidence="14" type="ORF">SMSP2_01753</name>
</gene>
<reference evidence="15" key="1">
    <citation type="submission" date="2017-02" db="EMBL/GenBank/DDBJ databases">
        <title>Comparative genomics and description of representatives of a novel lineage of planctomycetes thriving in anoxic sediments.</title>
        <authorList>
            <person name="Spring S."/>
            <person name="Bunk B."/>
            <person name="Sproer C."/>
        </authorList>
    </citation>
    <scope>NUCLEOTIDE SEQUENCE [LARGE SCALE GENOMIC DNA]</scope>
    <source>
        <strain evidence="15">SM-Chi-D1</strain>
    </source>
</reference>
<dbReference type="KEGG" id="pbas:SMSP2_01753"/>
<dbReference type="Gene3D" id="3.55.50.30">
    <property type="match status" value="1"/>
</dbReference>
<feature type="compositionally biased region" description="Polar residues" evidence="10">
    <location>
        <begin position="251"/>
        <end position="262"/>
    </location>
</feature>
<evidence type="ECO:0000259" key="12">
    <source>
        <dbReference type="Pfam" id="PF00263"/>
    </source>
</evidence>
<evidence type="ECO:0000256" key="9">
    <source>
        <dbReference type="RuleBase" id="RU004004"/>
    </source>
</evidence>
<evidence type="ECO:0000256" key="7">
    <source>
        <dbReference type="ARBA" id="ARBA00023136"/>
    </source>
</evidence>
<dbReference type="GO" id="GO:0009279">
    <property type="term" value="C:cell outer membrane"/>
    <property type="evidence" value="ECO:0007669"/>
    <property type="project" value="UniProtKB-SubCell"/>
</dbReference>
<dbReference type="InterPro" id="IPR005644">
    <property type="entry name" value="NolW-like"/>
</dbReference>
<feature type="domain" description="NolW-like" evidence="13">
    <location>
        <begin position="336"/>
        <end position="423"/>
    </location>
</feature>
<keyword evidence="3 9" id="KW-0813">Transport</keyword>
<feature type="region of interest" description="Disordered" evidence="10">
    <location>
        <begin position="664"/>
        <end position="698"/>
    </location>
</feature>
<feature type="signal peptide" evidence="11">
    <location>
        <begin position="1"/>
        <end position="48"/>
    </location>
</feature>
<evidence type="ECO:0000313" key="15">
    <source>
        <dbReference type="Proteomes" id="UP000188181"/>
    </source>
</evidence>
<keyword evidence="7" id="KW-0472">Membrane</keyword>
<dbReference type="GO" id="GO:0015627">
    <property type="term" value="C:type II protein secretion system complex"/>
    <property type="evidence" value="ECO:0007669"/>
    <property type="project" value="InterPro"/>
</dbReference>
<keyword evidence="6" id="KW-0653">Protein transport</keyword>
<evidence type="ECO:0000256" key="10">
    <source>
        <dbReference type="SAM" id="MobiDB-lite"/>
    </source>
</evidence>
<keyword evidence="4" id="KW-0812">Transmembrane</keyword>
<keyword evidence="4" id="KW-1134">Transmembrane beta strand</keyword>
<feature type="domain" description="NolW-like" evidence="13">
    <location>
        <begin position="160"/>
        <end position="218"/>
    </location>
</feature>
<dbReference type="Gene3D" id="3.30.1370.120">
    <property type="match status" value="3"/>
</dbReference>
<feature type="region of interest" description="Disordered" evidence="10">
    <location>
        <begin position="249"/>
        <end position="291"/>
    </location>
</feature>
<comment type="similarity">
    <text evidence="2">Belongs to the bacterial secretin family. GSP D subfamily.</text>
</comment>
<feature type="compositionally biased region" description="Polar residues" evidence="10">
    <location>
        <begin position="664"/>
        <end position="673"/>
    </location>
</feature>
<evidence type="ECO:0000256" key="3">
    <source>
        <dbReference type="ARBA" id="ARBA00022448"/>
    </source>
</evidence>
<proteinExistence type="inferred from homology"/>
<evidence type="ECO:0000259" key="13">
    <source>
        <dbReference type="Pfam" id="PF03958"/>
    </source>
</evidence>
<feature type="domain" description="Type II/III secretion system secretin-like" evidence="12">
    <location>
        <begin position="490"/>
        <end position="654"/>
    </location>
</feature>
<dbReference type="OrthoDB" id="9779724at2"/>
<evidence type="ECO:0000256" key="4">
    <source>
        <dbReference type="ARBA" id="ARBA00022452"/>
    </source>
</evidence>
<organism evidence="14 15">
    <name type="scientific">Limihaloglobus sulfuriphilus</name>
    <dbReference type="NCBI Taxonomy" id="1851148"/>
    <lineage>
        <taxon>Bacteria</taxon>
        <taxon>Pseudomonadati</taxon>
        <taxon>Planctomycetota</taxon>
        <taxon>Phycisphaerae</taxon>
        <taxon>Sedimentisphaerales</taxon>
        <taxon>Sedimentisphaeraceae</taxon>
        <taxon>Limihaloglobus</taxon>
    </lineage>
</organism>
<comment type="subcellular location">
    <subcellularLocation>
        <location evidence="1 9">Cell outer membrane</location>
    </subcellularLocation>
</comment>